<dbReference type="EMBL" id="UINC01006931">
    <property type="protein sequence ID" value="SVA30477.1"/>
    <property type="molecule type" value="Genomic_DNA"/>
</dbReference>
<name>A0A381UT07_9ZZZZ</name>
<evidence type="ECO:0000256" key="1">
    <source>
        <dbReference type="SAM" id="MobiDB-lite"/>
    </source>
</evidence>
<proteinExistence type="predicted"/>
<gene>
    <name evidence="2" type="ORF">METZ01_LOCUS83331</name>
</gene>
<dbReference type="AlphaFoldDB" id="A0A381UT07"/>
<reference evidence="2" key="1">
    <citation type="submission" date="2018-05" db="EMBL/GenBank/DDBJ databases">
        <authorList>
            <person name="Lanie J.A."/>
            <person name="Ng W.-L."/>
            <person name="Kazmierczak K.M."/>
            <person name="Andrzejewski T.M."/>
            <person name="Davidsen T.M."/>
            <person name="Wayne K.J."/>
            <person name="Tettelin H."/>
            <person name="Glass J.I."/>
            <person name="Rusch D."/>
            <person name="Podicherti R."/>
            <person name="Tsui H.-C.T."/>
            <person name="Winkler M.E."/>
        </authorList>
    </citation>
    <scope>NUCLEOTIDE SEQUENCE</scope>
</reference>
<feature type="region of interest" description="Disordered" evidence="1">
    <location>
        <begin position="1"/>
        <end position="22"/>
    </location>
</feature>
<sequence length="129" mass="14837">MQTQRVDSMRLTNESSQQDTETGYTIQQLRMNFATTHINCGVVRWDSNDRVPFDDMLNDFRSLGLIDRADVLLSQDARSVDNEAFMAEYREAQRNRTPEQIAEDHYEARAAHGPGVKMVNVFTGEQYTT</sequence>
<accession>A0A381UT07</accession>
<evidence type="ECO:0000313" key="2">
    <source>
        <dbReference type="EMBL" id="SVA30477.1"/>
    </source>
</evidence>
<protein>
    <submittedName>
        <fullName evidence="2">Uncharacterized protein</fullName>
    </submittedName>
</protein>
<organism evidence="2">
    <name type="scientific">marine metagenome</name>
    <dbReference type="NCBI Taxonomy" id="408172"/>
    <lineage>
        <taxon>unclassified sequences</taxon>
        <taxon>metagenomes</taxon>
        <taxon>ecological metagenomes</taxon>
    </lineage>
</organism>